<evidence type="ECO:0000256" key="5">
    <source>
        <dbReference type="ARBA" id="ARBA00023242"/>
    </source>
</evidence>
<dbReference type="InterPro" id="IPR028255">
    <property type="entry name" value="CENP-T"/>
</dbReference>
<evidence type="ECO:0000256" key="6">
    <source>
        <dbReference type="SAM" id="MobiDB-lite"/>
    </source>
</evidence>
<sequence length="127" mass="14695">PLQELQPKPIPKRSRMSQRKPRDPQISRSLIKEVFSHFAKMPVAKDALKIVEKCTEKYFKQLSNDLEAYANHAGRKTVKMADLELLMRRQGLVTDKMPLHVLIERHLPMEYRKLLIPVAVSGNKVIP</sequence>
<dbReference type="Proteomes" id="UP000553648">
    <property type="component" value="Unassembled WGS sequence"/>
</dbReference>
<gene>
    <name evidence="8" type="primary">Cenpt</name>
    <name evidence="8" type="ORF">SERLUN_R11755</name>
</gene>
<dbReference type="InterPro" id="IPR009072">
    <property type="entry name" value="Histone-fold"/>
</dbReference>
<dbReference type="InterPro" id="IPR035425">
    <property type="entry name" value="CENP-T/H4_C"/>
</dbReference>
<evidence type="ECO:0000313" key="8">
    <source>
        <dbReference type="EMBL" id="NXM72545.1"/>
    </source>
</evidence>
<evidence type="ECO:0000256" key="4">
    <source>
        <dbReference type="ARBA" id="ARBA00022454"/>
    </source>
</evidence>
<dbReference type="PANTHER" id="PTHR46904">
    <property type="entry name" value="CENTROMERE PROTEIN T"/>
    <property type="match status" value="1"/>
</dbReference>
<feature type="non-terminal residue" evidence="8">
    <location>
        <position position="1"/>
    </location>
</feature>
<feature type="domain" description="CENP-T/Histone H4 histone fold" evidence="7">
    <location>
        <begin position="24"/>
        <end position="117"/>
    </location>
</feature>
<evidence type="ECO:0000313" key="9">
    <source>
        <dbReference type="Proteomes" id="UP000553648"/>
    </source>
</evidence>
<organism evidence="8 9">
    <name type="scientific">Serilophus lunatus</name>
    <name type="common">silver-breasted broadbill</name>
    <dbReference type="NCBI Taxonomy" id="239386"/>
    <lineage>
        <taxon>Eukaryota</taxon>
        <taxon>Metazoa</taxon>
        <taxon>Chordata</taxon>
        <taxon>Craniata</taxon>
        <taxon>Vertebrata</taxon>
        <taxon>Euteleostomi</taxon>
        <taxon>Archelosauria</taxon>
        <taxon>Archosauria</taxon>
        <taxon>Dinosauria</taxon>
        <taxon>Saurischia</taxon>
        <taxon>Theropoda</taxon>
        <taxon>Coelurosauria</taxon>
        <taxon>Aves</taxon>
        <taxon>Neognathae</taxon>
        <taxon>Neoaves</taxon>
        <taxon>Telluraves</taxon>
        <taxon>Australaves</taxon>
        <taxon>Passeriformes</taxon>
        <taxon>Eurylaimidae</taxon>
        <taxon>Serilophus</taxon>
    </lineage>
</organism>
<dbReference type="GO" id="GO:0003677">
    <property type="term" value="F:DNA binding"/>
    <property type="evidence" value="ECO:0007669"/>
    <property type="project" value="InterPro"/>
</dbReference>
<keyword evidence="5" id="KW-0539">Nucleus</keyword>
<dbReference type="EMBL" id="VXBA01003242">
    <property type="protein sequence ID" value="NXM72545.1"/>
    <property type="molecule type" value="Genomic_DNA"/>
</dbReference>
<comment type="subcellular location">
    <subcellularLocation>
        <location evidence="2">Chromosome</location>
    </subcellularLocation>
    <subcellularLocation>
        <location evidence="1">Nucleus</location>
    </subcellularLocation>
</comment>
<dbReference type="SUPFAM" id="SSF47113">
    <property type="entry name" value="Histone-fold"/>
    <property type="match status" value="1"/>
</dbReference>
<dbReference type="GO" id="GO:0051382">
    <property type="term" value="P:kinetochore assembly"/>
    <property type="evidence" value="ECO:0007669"/>
    <property type="project" value="InterPro"/>
</dbReference>
<proteinExistence type="inferred from homology"/>
<protein>
    <submittedName>
        <fullName evidence="8">CENPT protein</fullName>
    </submittedName>
</protein>
<comment type="similarity">
    <text evidence="3">Belongs to the CENP-T/CNN1 family.</text>
</comment>
<feature type="compositionally biased region" description="Basic residues" evidence="6">
    <location>
        <begin position="10"/>
        <end position="19"/>
    </location>
</feature>
<dbReference type="GO" id="GO:0046982">
    <property type="term" value="F:protein heterodimerization activity"/>
    <property type="evidence" value="ECO:0007669"/>
    <property type="project" value="InterPro"/>
</dbReference>
<name>A0A7L1D6K6_9PASS</name>
<dbReference type="OrthoDB" id="10071681at2759"/>
<comment type="caution">
    <text evidence="8">The sequence shown here is derived from an EMBL/GenBank/DDBJ whole genome shotgun (WGS) entry which is preliminary data.</text>
</comment>
<dbReference type="GO" id="GO:0000776">
    <property type="term" value="C:kinetochore"/>
    <property type="evidence" value="ECO:0007669"/>
    <property type="project" value="InterPro"/>
</dbReference>
<evidence type="ECO:0000259" key="7">
    <source>
        <dbReference type="Pfam" id="PF15511"/>
    </source>
</evidence>
<dbReference type="GO" id="GO:0000278">
    <property type="term" value="P:mitotic cell cycle"/>
    <property type="evidence" value="ECO:0007669"/>
    <property type="project" value="TreeGrafter"/>
</dbReference>
<dbReference type="Pfam" id="PF15511">
    <property type="entry name" value="CENP-T_C"/>
    <property type="match status" value="1"/>
</dbReference>
<accession>A0A7L1D6K6</accession>
<feature type="region of interest" description="Disordered" evidence="6">
    <location>
        <begin position="1"/>
        <end position="25"/>
    </location>
</feature>
<evidence type="ECO:0000256" key="3">
    <source>
        <dbReference type="ARBA" id="ARBA00010137"/>
    </source>
</evidence>
<dbReference type="AlphaFoldDB" id="A0A7L1D6K6"/>
<feature type="non-terminal residue" evidence="8">
    <location>
        <position position="127"/>
    </location>
</feature>
<dbReference type="CDD" id="cd22920">
    <property type="entry name" value="HFD_CENP-T"/>
    <property type="match status" value="1"/>
</dbReference>
<keyword evidence="4" id="KW-0158">Chromosome</keyword>
<dbReference type="GO" id="GO:0005634">
    <property type="term" value="C:nucleus"/>
    <property type="evidence" value="ECO:0007669"/>
    <property type="project" value="UniProtKB-SubCell"/>
</dbReference>
<keyword evidence="9" id="KW-1185">Reference proteome</keyword>
<dbReference type="Gene3D" id="1.10.20.10">
    <property type="entry name" value="Histone, subunit A"/>
    <property type="match status" value="1"/>
</dbReference>
<reference evidence="8 9" key="1">
    <citation type="submission" date="2019-09" db="EMBL/GenBank/DDBJ databases">
        <title>Bird 10,000 Genomes (B10K) Project - Family phase.</title>
        <authorList>
            <person name="Zhang G."/>
        </authorList>
    </citation>
    <scope>NUCLEOTIDE SEQUENCE [LARGE SCALE GENOMIC DNA]</scope>
    <source>
        <strain evidence="8">B10K-DU-002-03</strain>
        <tissue evidence="8">Muscle</tissue>
    </source>
</reference>
<evidence type="ECO:0000256" key="2">
    <source>
        <dbReference type="ARBA" id="ARBA00004286"/>
    </source>
</evidence>
<dbReference type="GO" id="GO:0007059">
    <property type="term" value="P:chromosome segregation"/>
    <property type="evidence" value="ECO:0007669"/>
    <property type="project" value="TreeGrafter"/>
</dbReference>
<dbReference type="PANTHER" id="PTHR46904:SF1">
    <property type="entry name" value="CENTROMERE PROTEIN T"/>
    <property type="match status" value="1"/>
</dbReference>
<evidence type="ECO:0000256" key="1">
    <source>
        <dbReference type="ARBA" id="ARBA00004123"/>
    </source>
</evidence>